<gene>
    <name evidence="1" type="ORF">CONPUDRAFT_154129</name>
</gene>
<dbReference type="PANTHER" id="PTHR31901">
    <property type="entry name" value="GH3 DOMAIN-CONTAINING PROTEIN"/>
    <property type="match status" value="1"/>
</dbReference>
<organism evidence="1 2">
    <name type="scientific">Coniophora puteana (strain RWD-64-598)</name>
    <name type="common">Brown rot fungus</name>
    <dbReference type="NCBI Taxonomy" id="741705"/>
    <lineage>
        <taxon>Eukaryota</taxon>
        <taxon>Fungi</taxon>
        <taxon>Dikarya</taxon>
        <taxon>Basidiomycota</taxon>
        <taxon>Agaricomycotina</taxon>
        <taxon>Agaricomycetes</taxon>
        <taxon>Agaricomycetidae</taxon>
        <taxon>Boletales</taxon>
        <taxon>Coniophorineae</taxon>
        <taxon>Coniophoraceae</taxon>
        <taxon>Coniophora</taxon>
    </lineage>
</organism>
<dbReference type="RefSeq" id="XP_007768903.1">
    <property type="nucleotide sequence ID" value="XM_007770713.1"/>
</dbReference>
<evidence type="ECO:0000313" key="2">
    <source>
        <dbReference type="Proteomes" id="UP000053558"/>
    </source>
</evidence>
<evidence type="ECO:0008006" key="3">
    <source>
        <dbReference type="Google" id="ProtNLM"/>
    </source>
</evidence>
<dbReference type="GO" id="GO:0005737">
    <property type="term" value="C:cytoplasm"/>
    <property type="evidence" value="ECO:0007669"/>
    <property type="project" value="TreeGrafter"/>
</dbReference>
<name>A0A5M3MRA6_CONPW</name>
<dbReference type="Pfam" id="PF03321">
    <property type="entry name" value="GH3"/>
    <property type="match status" value="1"/>
</dbReference>
<reference evidence="2" key="1">
    <citation type="journal article" date="2012" name="Science">
        <title>The Paleozoic origin of enzymatic lignin decomposition reconstructed from 31 fungal genomes.</title>
        <authorList>
            <person name="Floudas D."/>
            <person name="Binder M."/>
            <person name="Riley R."/>
            <person name="Barry K."/>
            <person name="Blanchette R.A."/>
            <person name="Henrissat B."/>
            <person name="Martinez A.T."/>
            <person name="Otillar R."/>
            <person name="Spatafora J.W."/>
            <person name="Yadav J.S."/>
            <person name="Aerts A."/>
            <person name="Benoit I."/>
            <person name="Boyd A."/>
            <person name="Carlson A."/>
            <person name="Copeland A."/>
            <person name="Coutinho P.M."/>
            <person name="de Vries R.P."/>
            <person name="Ferreira P."/>
            <person name="Findley K."/>
            <person name="Foster B."/>
            <person name="Gaskell J."/>
            <person name="Glotzer D."/>
            <person name="Gorecki P."/>
            <person name="Heitman J."/>
            <person name="Hesse C."/>
            <person name="Hori C."/>
            <person name="Igarashi K."/>
            <person name="Jurgens J.A."/>
            <person name="Kallen N."/>
            <person name="Kersten P."/>
            <person name="Kohler A."/>
            <person name="Kuees U."/>
            <person name="Kumar T.K.A."/>
            <person name="Kuo A."/>
            <person name="LaButti K."/>
            <person name="Larrondo L.F."/>
            <person name="Lindquist E."/>
            <person name="Ling A."/>
            <person name="Lombard V."/>
            <person name="Lucas S."/>
            <person name="Lundell T."/>
            <person name="Martin R."/>
            <person name="McLaughlin D.J."/>
            <person name="Morgenstern I."/>
            <person name="Morin E."/>
            <person name="Murat C."/>
            <person name="Nagy L.G."/>
            <person name="Nolan M."/>
            <person name="Ohm R.A."/>
            <person name="Patyshakuliyeva A."/>
            <person name="Rokas A."/>
            <person name="Ruiz-Duenas F.J."/>
            <person name="Sabat G."/>
            <person name="Salamov A."/>
            <person name="Samejima M."/>
            <person name="Schmutz J."/>
            <person name="Slot J.C."/>
            <person name="St John F."/>
            <person name="Stenlid J."/>
            <person name="Sun H."/>
            <person name="Sun S."/>
            <person name="Syed K."/>
            <person name="Tsang A."/>
            <person name="Wiebenga A."/>
            <person name="Young D."/>
            <person name="Pisabarro A."/>
            <person name="Eastwood D.C."/>
            <person name="Martin F."/>
            <person name="Cullen D."/>
            <person name="Grigoriev I.V."/>
            <person name="Hibbett D.S."/>
        </authorList>
    </citation>
    <scope>NUCLEOTIDE SEQUENCE [LARGE SCALE GENOMIC DNA]</scope>
    <source>
        <strain evidence="2">RWD-64-598 SS2</strain>
    </source>
</reference>
<evidence type="ECO:0000313" key="1">
    <source>
        <dbReference type="EMBL" id="EIW81597.1"/>
    </source>
</evidence>
<sequence>MSSYPAELTPLSSLSDELASQLQARIESVLQDIIKSNVFTTQLGRNSETLAKLRQELTGVDLDDPTACAKAFAAADISLTDYEQYTPYIAKFSPDSPSQLSDVVDLLAPGLPMFFGMSSSTSGKASKLVPKYANPEPPFYLGPETTPFMGKPSGKNVTPVYSGFARFVEVCGQDETKHISVNALSAYWVRSLLGFTDSERDYERLSEPVPGLVAPWGAHLISNYRSIMLTHAAFALAEPHVDTLALVWSTATVDFFRWIDEEWETLIGAIDSGKLPQYPQTEHVYAGIATQFHANPKRAEELRKIGPPSLTAEGWAPKVWPKLGLLVAICTGTFARVLPQVRAYIGPDVLIRVPMYASTECFMGTAYDDRIHDVIKMVFEDYIELLEINADGSDGDLKQPASLFLRFHGNMILRIMGDVVEAAGFSPVDGTPLIHYKERRNQSMRLPHALISQADILASVANIEEFRQTEFTTWLDDRQMPPTVGFFVEANAGSTVISPSVRDSIMASLVEANENFAVGAKKGSSVKPTIRVLAPGAFSEFRRWKGEINRTGSSQIKLPLIMIDTKGQEFLLSRVVDEVH</sequence>
<dbReference type="PANTHER" id="PTHR31901:SF9">
    <property type="entry name" value="GH3 DOMAIN-CONTAINING PROTEIN"/>
    <property type="match status" value="1"/>
</dbReference>
<keyword evidence="2" id="KW-1185">Reference proteome</keyword>
<comment type="caution">
    <text evidence="1">The sequence shown here is derived from an EMBL/GenBank/DDBJ whole genome shotgun (WGS) entry which is preliminary data.</text>
</comment>
<dbReference type="GO" id="GO:0016881">
    <property type="term" value="F:acid-amino acid ligase activity"/>
    <property type="evidence" value="ECO:0007669"/>
    <property type="project" value="TreeGrafter"/>
</dbReference>
<dbReference type="EMBL" id="JH711578">
    <property type="protein sequence ID" value="EIW81597.1"/>
    <property type="molecule type" value="Genomic_DNA"/>
</dbReference>
<dbReference type="KEGG" id="cput:CONPUDRAFT_154129"/>
<dbReference type="Proteomes" id="UP000053558">
    <property type="component" value="Unassembled WGS sequence"/>
</dbReference>
<dbReference type="OrthoDB" id="10004661at2759"/>
<proteinExistence type="predicted"/>
<dbReference type="InterPro" id="IPR004993">
    <property type="entry name" value="GH3"/>
</dbReference>
<dbReference type="AlphaFoldDB" id="A0A5M3MRA6"/>
<dbReference type="GeneID" id="19203219"/>
<accession>A0A5M3MRA6</accession>
<protein>
    <recommendedName>
        <fullName evidence="3">GH3 auxin-responsive promoter</fullName>
    </recommendedName>
</protein>